<dbReference type="GO" id="GO:0005524">
    <property type="term" value="F:ATP binding"/>
    <property type="evidence" value="ECO:0007669"/>
    <property type="project" value="UniProtKB-KW"/>
</dbReference>
<dbReference type="InterPro" id="IPR001650">
    <property type="entry name" value="Helicase_C-like"/>
</dbReference>
<dbReference type="PROSITE" id="PS50967">
    <property type="entry name" value="HRDC"/>
    <property type="match status" value="1"/>
</dbReference>
<gene>
    <name evidence="17" type="ORF">NCGR_LOCUS35685</name>
</gene>
<dbReference type="GO" id="GO:0003677">
    <property type="term" value="F:DNA binding"/>
    <property type="evidence" value="ECO:0007669"/>
    <property type="project" value="UniProtKB-KW"/>
</dbReference>
<dbReference type="InterPro" id="IPR001763">
    <property type="entry name" value="Rhodanese-like_dom"/>
</dbReference>
<evidence type="ECO:0000256" key="9">
    <source>
        <dbReference type="ARBA" id="ARBA00023242"/>
    </source>
</evidence>
<dbReference type="Pfam" id="PF00570">
    <property type="entry name" value="HRDC"/>
    <property type="match status" value="1"/>
</dbReference>
<dbReference type="InterPro" id="IPR014001">
    <property type="entry name" value="Helicase_ATP-bd"/>
</dbReference>
<dbReference type="InterPro" id="IPR018982">
    <property type="entry name" value="RQC_domain"/>
</dbReference>
<feature type="domain" description="Rhodanese" evidence="13">
    <location>
        <begin position="664"/>
        <end position="699"/>
    </location>
</feature>
<evidence type="ECO:0000313" key="17">
    <source>
        <dbReference type="EMBL" id="CAD6251953.1"/>
    </source>
</evidence>
<dbReference type="PROSITE" id="PS50206">
    <property type="entry name" value="RHODANESE_3"/>
    <property type="match status" value="1"/>
</dbReference>
<dbReference type="InterPro" id="IPR032284">
    <property type="entry name" value="RecQ_Zn-bd"/>
</dbReference>
<dbReference type="InterPro" id="IPR036388">
    <property type="entry name" value="WH-like_DNA-bd_sf"/>
</dbReference>
<keyword evidence="3" id="KW-0547">Nucleotide-binding</keyword>
<feature type="domain" description="Helicase C-terminal" evidence="16">
    <location>
        <begin position="649"/>
        <end position="801"/>
    </location>
</feature>
<name>A0A811Q7Q0_9POAL</name>
<evidence type="ECO:0000259" key="16">
    <source>
        <dbReference type="PROSITE" id="PS51194"/>
    </source>
</evidence>
<protein>
    <recommendedName>
        <fullName evidence="11">DNA 3'-5' helicase</fullName>
        <ecNumber evidence="11">5.6.2.4</ecNumber>
    </recommendedName>
</protein>
<evidence type="ECO:0000256" key="12">
    <source>
        <dbReference type="SAM" id="MobiDB-lite"/>
    </source>
</evidence>
<dbReference type="SMART" id="SM00490">
    <property type="entry name" value="HELICc"/>
    <property type="match status" value="1"/>
</dbReference>
<dbReference type="GO" id="GO:0005694">
    <property type="term" value="C:chromosome"/>
    <property type="evidence" value="ECO:0007669"/>
    <property type="project" value="TreeGrafter"/>
</dbReference>
<dbReference type="Pfam" id="PF09382">
    <property type="entry name" value="RQC"/>
    <property type="match status" value="1"/>
</dbReference>
<comment type="subcellular location">
    <subcellularLocation>
        <location evidence="1">Nucleus</location>
    </subcellularLocation>
</comment>
<evidence type="ECO:0000256" key="3">
    <source>
        <dbReference type="ARBA" id="ARBA00022741"/>
    </source>
</evidence>
<dbReference type="FunFam" id="3.40.50.300:FF:000340">
    <property type="entry name" value="Bloom syndrome, RecQ helicase"/>
    <property type="match status" value="1"/>
</dbReference>
<evidence type="ECO:0000259" key="14">
    <source>
        <dbReference type="PROSITE" id="PS50967"/>
    </source>
</evidence>
<dbReference type="InterPro" id="IPR011545">
    <property type="entry name" value="DEAD/DEAH_box_helicase_dom"/>
</dbReference>
<keyword evidence="7" id="KW-0238">DNA-binding</keyword>
<dbReference type="FunFam" id="3.40.50.300:FF:000296">
    <property type="entry name" value="ATP-dependent DNA helicase RecQ"/>
    <property type="match status" value="1"/>
</dbReference>
<comment type="catalytic activity">
    <reaction evidence="10">
        <text>Couples ATP hydrolysis with the unwinding of duplex DNA by translocating in the 3'-5' direction.</text>
        <dbReference type="EC" id="5.6.2.4"/>
    </reaction>
</comment>
<dbReference type="GO" id="GO:0016787">
    <property type="term" value="F:hydrolase activity"/>
    <property type="evidence" value="ECO:0007669"/>
    <property type="project" value="UniProtKB-KW"/>
</dbReference>
<feature type="region of interest" description="Disordered" evidence="12">
    <location>
        <begin position="1064"/>
        <end position="1123"/>
    </location>
</feature>
<dbReference type="PANTHER" id="PTHR13710:SF156">
    <property type="entry name" value="ATP-DEPENDENT DNA HELICASE Q-LIKE 4B"/>
    <property type="match status" value="1"/>
</dbReference>
<dbReference type="FunFam" id="1.10.150.80:FF:000010">
    <property type="entry name" value="ATP-dependent DNA helicase Q-like 4A"/>
    <property type="match status" value="1"/>
</dbReference>
<dbReference type="InterPro" id="IPR002121">
    <property type="entry name" value="HRDC_dom"/>
</dbReference>
<dbReference type="InterPro" id="IPR027417">
    <property type="entry name" value="P-loop_NTPase"/>
</dbReference>
<dbReference type="InterPro" id="IPR010997">
    <property type="entry name" value="HRDC-like_sf"/>
</dbReference>
<dbReference type="PROSITE" id="PS51192">
    <property type="entry name" value="HELICASE_ATP_BIND_1"/>
    <property type="match status" value="1"/>
</dbReference>
<dbReference type="Gene3D" id="1.10.10.10">
    <property type="entry name" value="Winged helix-like DNA-binding domain superfamily/Winged helix DNA-binding domain"/>
    <property type="match status" value="1"/>
</dbReference>
<dbReference type="InterPro" id="IPR002464">
    <property type="entry name" value="DNA/RNA_helicase_DEAH_CS"/>
</dbReference>
<feature type="domain" description="HRDC" evidence="14">
    <location>
        <begin position="989"/>
        <end position="1071"/>
    </location>
</feature>
<organism evidence="17 18">
    <name type="scientific">Miscanthus lutarioriparius</name>
    <dbReference type="NCBI Taxonomy" id="422564"/>
    <lineage>
        <taxon>Eukaryota</taxon>
        <taxon>Viridiplantae</taxon>
        <taxon>Streptophyta</taxon>
        <taxon>Embryophyta</taxon>
        <taxon>Tracheophyta</taxon>
        <taxon>Spermatophyta</taxon>
        <taxon>Magnoliopsida</taxon>
        <taxon>Liliopsida</taxon>
        <taxon>Poales</taxon>
        <taxon>Poaceae</taxon>
        <taxon>PACMAD clade</taxon>
        <taxon>Panicoideae</taxon>
        <taxon>Andropogonodae</taxon>
        <taxon>Andropogoneae</taxon>
        <taxon>Saccharinae</taxon>
        <taxon>Miscanthus</taxon>
    </lineage>
</organism>
<dbReference type="GO" id="GO:0043138">
    <property type="term" value="F:3'-5' DNA helicase activity"/>
    <property type="evidence" value="ECO:0007669"/>
    <property type="project" value="UniProtKB-EC"/>
</dbReference>
<dbReference type="Pfam" id="PF16124">
    <property type="entry name" value="RecQ_Zn_bind"/>
    <property type="match status" value="1"/>
</dbReference>
<dbReference type="PROSITE" id="PS51194">
    <property type="entry name" value="HELICASE_CTER"/>
    <property type="match status" value="1"/>
</dbReference>
<evidence type="ECO:0000256" key="1">
    <source>
        <dbReference type="ARBA" id="ARBA00004123"/>
    </source>
</evidence>
<dbReference type="GO" id="GO:0070417">
    <property type="term" value="P:cellular response to cold"/>
    <property type="evidence" value="ECO:0007669"/>
    <property type="project" value="UniProtKB-ARBA"/>
</dbReference>
<evidence type="ECO:0000256" key="11">
    <source>
        <dbReference type="ARBA" id="ARBA00034808"/>
    </source>
</evidence>
<dbReference type="EMBL" id="CAJGYO010000008">
    <property type="protein sequence ID" value="CAD6251953.1"/>
    <property type="molecule type" value="Genomic_DNA"/>
</dbReference>
<evidence type="ECO:0000256" key="2">
    <source>
        <dbReference type="ARBA" id="ARBA00005446"/>
    </source>
</evidence>
<evidence type="ECO:0000256" key="4">
    <source>
        <dbReference type="ARBA" id="ARBA00022801"/>
    </source>
</evidence>
<dbReference type="PROSITE" id="PS00690">
    <property type="entry name" value="DEAH_ATP_HELICASE"/>
    <property type="match status" value="1"/>
</dbReference>
<keyword evidence="5" id="KW-0347">Helicase</keyword>
<dbReference type="SMART" id="SM00956">
    <property type="entry name" value="RQC"/>
    <property type="match status" value="1"/>
</dbReference>
<dbReference type="GO" id="GO:0006260">
    <property type="term" value="P:DNA replication"/>
    <property type="evidence" value="ECO:0007669"/>
    <property type="project" value="InterPro"/>
</dbReference>
<evidence type="ECO:0000256" key="5">
    <source>
        <dbReference type="ARBA" id="ARBA00022806"/>
    </source>
</evidence>
<dbReference type="PANTHER" id="PTHR13710">
    <property type="entry name" value="DNA HELICASE RECQ FAMILY MEMBER"/>
    <property type="match status" value="1"/>
</dbReference>
<dbReference type="OrthoDB" id="10261556at2759"/>
<dbReference type="Pfam" id="PF00271">
    <property type="entry name" value="Helicase_C"/>
    <property type="match status" value="1"/>
</dbReference>
<evidence type="ECO:0000256" key="7">
    <source>
        <dbReference type="ARBA" id="ARBA00023125"/>
    </source>
</evidence>
<reference evidence="17" key="1">
    <citation type="submission" date="2020-10" db="EMBL/GenBank/DDBJ databases">
        <authorList>
            <person name="Han B."/>
            <person name="Lu T."/>
            <person name="Zhao Q."/>
            <person name="Huang X."/>
            <person name="Zhao Y."/>
        </authorList>
    </citation>
    <scope>NUCLEOTIDE SEQUENCE</scope>
</reference>
<dbReference type="EC" id="5.6.2.4" evidence="11"/>
<dbReference type="Gene3D" id="3.40.50.300">
    <property type="entry name" value="P-loop containing nucleotide triphosphate hydrolases"/>
    <property type="match status" value="2"/>
</dbReference>
<keyword evidence="4" id="KW-0378">Hydrolase</keyword>
<dbReference type="SMART" id="SM00341">
    <property type="entry name" value="HRDC"/>
    <property type="match status" value="1"/>
</dbReference>
<evidence type="ECO:0000259" key="15">
    <source>
        <dbReference type="PROSITE" id="PS51192"/>
    </source>
</evidence>
<keyword evidence="6" id="KW-0067">ATP-binding</keyword>
<dbReference type="CDD" id="cd18794">
    <property type="entry name" value="SF2_C_RecQ"/>
    <property type="match status" value="1"/>
</dbReference>
<dbReference type="Pfam" id="PF00270">
    <property type="entry name" value="DEAD"/>
    <property type="match status" value="1"/>
</dbReference>
<dbReference type="Proteomes" id="UP000604825">
    <property type="component" value="Unassembled WGS sequence"/>
</dbReference>
<dbReference type="FunFam" id="1.10.10.10:FF:000582">
    <property type="entry name" value="ATP-dependent DNA helicase Q-like 4A"/>
    <property type="match status" value="1"/>
</dbReference>
<evidence type="ECO:0000256" key="8">
    <source>
        <dbReference type="ARBA" id="ARBA00023235"/>
    </source>
</evidence>
<proteinExistence type="inferred from homology"/>
<evidence type="ECO:0000313" key="18">
    <source>
        <dbReference type="Proteomes" id="UP000604825"/>
    </source>
</evidence>
<keyword evidence="9" id="KW-0539">Nucleus</keyword>
<dbReference type="SUPFAM" id="SSF47819">
    <property type="entry name" value="HRDC-like"/>
    <property type="match status" value="1"/>
</dbReference>
<dbReference type="SUPFAM" id="SSF52540">
    <property type="entry name" value="P-loop containing nucleoside triphosphate hydrolases"/>
    <property type="match status" value="2"/>
</dbReference>
<feature type="compositionally biased region" description="Polar residues" evidence="12">
    <location>
        <begin position="333"/>
        <end position="348"/>
    </location>
</feature>
<comment type="similarity">
    <text evidence="2">Belongs to the helicase family. RecQ subfamily.</text>
</comment>
<dbReference type="CDD" id="cd17920">
    <property type="entry name" value="DEXHc_RecQ"/>
    <property type="match status" value="1"/>
</dbReference>
<evidence type="ECO:0000256" key="6">
    <source>
        <dbReference type="ARBA" id="ARBA00022840"/>
    </source>
</evidence>
<feature type="domain" description="Helicase ATP-binding" evidence="15">
    <location>
        <begin position="451"/>
        <end position="624"/>
    </location>
</feature>
<feature type="region of interest" description="Disordered" evidence="12">
    <location>
        <begin position="324"/>
        <end position="348"/>
    </location>
</feature>
<dbReference type="GO" id="GO:0005737">
    <property type="term" value="C:cytoplasm"/>
    <property type="evidence" value="ECO:0007669"/>
    <property type="project" value="TreeGrafter"/>
</dbReference>
<dbReference type="Gene3D" id="1.10.150.80">
    <property type="entry name" value="HRDC domain"/>
    <property type="match status" value="1"/>
</dbReference>
<dbReference type="GO" id="GO:0000724">
    <property type="term" value="P:double-strand break repair via homologous recombination"/>
    <property type="evidence" value="ECO:0007669"/>
    <property type="project" value="TreeGrafter"/>
</dbReference>
<dbReference type="GO" id="GO:0009378">
    <property type="term" value="F:four-way junction helicase activity"/>
    <property type="evidence" value="ECO:0007669"/>
    <property type="project" value="TreeGrafter"/>
</dbReference>
<dbReference type="SMART" id="SM00487">
    <property type="entry name" value="DEXDc"/>
    <property type="match status" value="1"/>
</dbReference>
<sequence>MQANKPPRVNWLHHENAVQGYSSRDAFLSSSFLFSLPTQRPSPEATESMLSLRSSACKIQGPERLQAPLIEKAWRSLCNSQVARKSYLRPGLSAKVKDCDRGHARTYGEGSYNTNKMATVPGNRISSVESTSQPSERVSLQNNSFHQPVGISSSMRSFQSNHVAQEDMRATNQYNFARTDAAVHQSAPVADNMCTYDKSDAMDDDILASIDVDRIVMEHYQATPRGSASHNMSTPQGNKCSFNGMDEANLPRELSELCRHQCKLAFCREAMTHLQEMKDELLEVANELLDDDGELHPQHSQELHKRRLHLKKLVQLLEDHMKRSAQDEERQISHSMASTTATQQHLPPMTPGSTFITDSNRFQSQVYIGNGPRDSDLCYSSAPYSCSDNLTTPLNSVWKSYTPKVIDINYTEGSGDRKWSSTNFPWTKELEAKNRNKFGNRSFRPNQREIINATMSGYDVFVLMPTGGGKSLTYQLPALISAGLTLVVCPLVSLIQDQIMHLSQANIPATYLSGNLDWSEQQEIMRDLKSCHYKLLYVTPEKIARSGALSKLLGDLNSQGHLSRIVIDEAHCVSQWGHDFRPDYKGLGVLKQNFPKTPVLALTATATARVKEDVVQALALENCIVFKQSFNRPNLRYYLRPKTKKCVEDIDMFICKNHSKECGIIYCLSRMDCEKVAEKLRECGHKVSHYHGSMDPVDRTRIQELWSKDKINIICATVAFGMGINKPDVRFVIHHSLPKSIEGYHQECGRAGRDGQPSSCLLYYQYSDYIRVRHMITQGVAEQTGAPRDEQALKTHKDNLLRMVSYCENDVDCRRLLQLIHFGERFDPSLCAKTCDNCLKVSGWVEKDVTNIARQLVELVTRTGHSHSSTYILEVYRGSVSQNVKKQRHDALALHGAGKHLAKGEAARIMRHLVTEEILIEDVKKSDMYGSISSVLKVNHLKASDLCSGKHSIILKFPAPDKASKMGNLDASIFPQINKIVQEQSEVDENLASMLYEALLSLRQQIMEECSEGYHAYHIFKTDTLKEMSIRVPRTEEELLDINGIGKTKVKKYGDRVLATIEDFLSKHPNPRRNSSGSGGKEHSEAAKKRRGSTASSAASCGDDDFEEPTGQSKKRAAKARTVSDAASMVHGARCIDADLDGPEVVDVDELCSVRKPVASGRVLPKWAPAKAKSKSSSVPPSNLFHEFGYARIGRRAHAAMQWCKRFSVMQLYNGTVASRTYESGSKSSIACFCGQHRDSRSIGHLLSVTSSMQVFESHTAVTPPILFPRTPMDDTFQQDSIYQQREETAHDDVENTMLHSNLLTPGMPRMQIPWFQAHPVLPVRVYTES</sequence>
<dbReference type="InterPro" id="IPR004589">
    <property type="entry name" value="DNA_helicase_ATP-dep_RecQ"/>
</dbReference>
<evidence type="ECO:0000256" key="10">
    <source>
        <dbReference type="ARBA" id="ARBA00034617"/>
    </source>
</evidence>
<accession>A0A811Q7Q0</accession>
<dbReference type="InterPro" id="IPR044876">
    <property type="entry name" value="HRDC_dom_sf"/>
</dbReference>
<keyword evidence="18" id="KW-1185">Reference proteome</keyword>
<dbReference type="NCBIfam" id="TIGR00614">
    <property type="entry name" value="recQ_fam"/>
    <property type="match status" value="1"/>
</dbReference>
<evidence type="ECO:0000259" key="13">
    <source>
        <dbReference type="PROSITE" id="PS50206"/>
    </source>
</evidence>
<dbReference type="GO" id="GO:0005634">
    <property type="term" value="C:nucleus"/>
    <property type="evidence" value="ECO:0007669"/>
    <property type="project" value="UniProtKB-SubCell"/>
</dbReference>
<comment type="caution">
    <text evidence="17">The sequence shown here is derived from an EMBL/GenBank/DDBJ whole genome shotgun (WGS) entry which is preliminary data.</text>
</comment>
<keyword evidence="8" id="KW-0413">Isomerase</keyword>